<gene>
    <name evidence="6" type="ORF">PENSTE_c010G05835</name>
</gene>
<keyword evidence="7" id="KW-1185">Reference proteome</keyword>
<dbReference type="Proteomes" id="UP000191285">
    <property type="component" value="Unassembled WGS sequence"/>
</dbReference>
<protein>
    <recommendedName>
        <fullName evidence="5">RING-type domain-containing protein</fullName>
    </recommendedName>
</protein>
<evidence type="ECO:0000256" key="4">
    <source>
        <dbReference type="PROSITE-ProRule" id="PRU00175"/>
    </source>
</evidence>
<evidence type="ECO:0000259" key="5">
    <source>
        <dbReference type="PROSITE" id="PS50089"/>
    </source>
</evidence>
<dbReference type="Gene3D" id="3.30.40.10">
    <property type="entry name" value="Zinc/RING finger domain, C3HC4 (zinc finger)"/>
    <property type="match status" value="1"/>
</dbReference>
<reference evidence="7" key="1">
    <citation type="journal article" date="2017" name="Nat. Microbiol.">
        <title>Global analysis of biosynthetic gene clusters reveals vast potential of secondary metabolite production in Penicillium species.</title>
        <authorList>
            <person name="Nielsen J.C."/>
            <person name="Grijseels S."/>
            <person name="Prigent S."/>
            <person name="Ji B."/>
            <person name="Dainat J."/>
            <person name="Nielsen K.F."/>
            <person name="Frisvad J.C."/>
            <person name="Workman M."/>
            <person name="Nielsen J."/>
        </authorList>
    </citation>
    <scope>NUCLEOTIDE SEQUENCE [LARGE SCALE GENOMIC DNA]</scope>
    <source>
        <strain evidence="7">IBT 24891</strain>
    </source>
</reference>
<dbReference type="InterPro" id="IPR001965">
    <property type="entry name" value="Znf_PHD"/>
</dbReference>
<feature type="domain" description="RING-type" evidence="5">
    <location>
        <begin position="221"/>
        <end position="268"/>
    </location>
</feature>
<dbReference type="AlphaFoldDB" id="A0A1V6T9K4"/>
<dbReference type="Pfam" id="PF13639">
    <property type="entry name" value="zf-RING_2"/>
    <property type="match status" value="1"/>
</dbReference>
<organism evidence="6 7">
    <name type="scientific">Penicillium steckii</name>
    <dbReference type="NCBI Taxonomy" id="303698"/>
    <lineage>
        <taxon>Eukaryota</taxon>
        <taxon>Fungi</taxon>
        <taxon>Dikarya</taxon>
        <taxon>Ascomycota</taxon>
        <taxon>Pezizomycotina</taxon>
        <taxon>Eurotiomycetes</taxon>
        <taxon>Eurotiomycetidae</taxon>
        <taxon>Eurotiales</taxon>
        <taxon>Aspergillaceae</taxon>
        <taxon>Penicillium</taxon>
    </lineage>
</organism>
<dbReference type="SMART" id="SM00184">
    <property type="entry name" value="RING"/>
    <property type="match status" value="1"/>
</dbReference>
<keyword evidence="3" id="KW-0862">Zinc</keyword>
<sequence>MGQCYSLFAPCEDCPSYEQPETVLEMEDWFGESFVERTNRLSQSMNRVRQQQASPSLAKIPAAHCEAFVNALDNAWKECQEQDWRSEWWLYRFWHIIEWSAEDKYQRHISLSTLDYFDTLIEWRNEKALESPWLVVQEYMVELRLLVHSPDFALSEWLIHAFAQWLRCRDIPDMPPRLEYMLENFQWKPIENPQTTIESSIANLPRKCVENLIESEEVGECGICRDEVENGTEVTVLQPFCCHWFHTGCIHYALLNQGTGLMLCPACRVHIALKED</sequence>
<evidence type="ECO:0000256" key="2">
    <source>
        <dbReference type="ARBA" id="ARBA00022771"/>
    </source>
</evidence>
<dbReference type="SUPFAM" id="SSF57850">
    <property type="entry name" value="RING/U-box"/>
    <property type="match status" value="1"/>
</dbReference>
<dbReference type="InterPro" id="IPR013083">
    <property type="entry name" value="Znf_RING/FYVE/PHD"/>
</dbReference>
<evidence type="ECO:0000313" key="7">
    <source>
        <dbReference type="Proteomes" id="UP000191285"/>
    </source>
</evidence>
<accession>A0A1V6T9K4</accession>
<name>A0A1V6T9K4_9EURO</name>
<evidence type="ECO:0000313" key="6">
    <source>
        <dbReference type="EMBL" id="OQE22383.1"/>
    </source>
</evidence>
<keyword evidence="1" id="KW-0479">Metal-binding</keyword>
<dbReference type="InterPro" id="IPR001841">
    <property type="entry name" value="Znf_RING"/>
</dbReference>
<evidence type="ECO:0000256" key="1">
    <source>
        <dbReference type="ARBA" id="ARBA00022723"/>
    </source>
</evidence>
<proteinExistence type="predicted"/>
<dbReference type="EMBL" id="MLKD01000010">
    <property type="protein sequence ID" value="OQE22383.1"/>
    <property type="molecule type" value="Genomic_DNA"/>
</dbReference>
<dbReference type="GO" id="GO:0008270">
    <property type="term" value="F:zinc ion binding"/>
    <property type="evidence" value="ECO:0007669"/>
    <property type="project" value="UniProtKB-KW"/>
</dbReference>
<keyword evidence="2 4" id="KW-0863">Zinc-finger</keyword>
<dbReference type="PROSITE" id="PS50089">
    <property type="entry name" value="ZF_RING_2"/>
    <property type="match status" value="1"/>
</dbReference>
<evidence type="ECO:0000256" key="3">
    <source>
        <dbReference type="ARBA" id="ARBA00022833"/>
    </source>
</evidence>
<comment type="caution">
    <text evidence="6">The sequence shown here is derived from an EMBL/GenBank/DDBJ whole genome shotgun (WGS) entry which is preliminary data.</text>
</comment>
<dbReference type="OrthoDB" id="4348522at2759"/>
<dbReference type="SMART" id="SM00249">
    <property type="entry name" value="PHD"/>
    <property type="match status" value="1"/>
</dbReference>